<organism evidence="3 4">
    <name type="scientific">Bombardia bombarda</name>
    <dbReference type="NCBI Taxonomy" id="252184"/>
    <lineage>
        <taxon>Eukaryota</taxon>
        <taxon>Fungi</taxon>
        <taxon>Dikarya</taxon>
        <taxon>Ascomycota</taxon>
        <taxon>Pezizomycotina</taxon>
        <taxon>Sordariomycetes</taxon>
        <taxon>Sordariomycetidae</taxon>
        <taxon>Sordariales</taxon>
        <taxon>Lasiosphaeriaceae</taxon>
        <taxon>Bombardia</taxon>
    </lineage>
</organism>
<dbReference type="PANTHER" id="PTHR36587">
    <property type="entry name" value="EXPRESSION SITE-ASSOCIATED GENE 3 (ESAG3)-LIKE PROTEIN"/>
    <property type="match status" value="1"/>
</dbReference>
<evidence type="ECO:0000256" key="1">
    <source>
        <dbReference type="SAM" id="MobiDB-lite"/>
    </source>
</evidence>
<evidence type="ECO:0000256" key="2">
    <source>
        <dbReference type="SAM" id="Phobius"/>
    </source>
</evidence>
<keyword evidence="2" id="KW-0812">Transmembrane</keyword>
<sequence>MNVLGSGNGNTANSSLFYYFYANHLSMSSRLFHHHYHGSANNRRKRTFLLLIILFFGLLSVVFFGDGAILRKPYPTESSGSLMIFSIINHSLSWLGVNIKQNSDSDYYEELSDAHLYKPSNINKTWPYPRFHLLVDARKGRGGEGGGRGDLCRTLLSAVVQGYPPPILVGHNDDDDDTSKVGEGAIIKATLRALESSQVTEENNSGDDAILWLGRDHWFQLPVEVLVRRYLQQEEVVSRRLKRRYRGSVGGVVRERMVLFPASKSCCCYDECDINGDSSRDMADLFPESTLPRDVYGVFKGDGVDDVAAVVHRHIRPRFLYPGAFMGRARDVVPFLKRGAVASKMDGVRDGHGFMGNETCTWADMFLEQEQARKEWEDNREATPAAEFGMSLDYESRIFQDVSSSSIHDLRLLTFGRPSMVKSPSRSAAHLYDAPIRLPPELHPHRSPLAHIGIRPPPGRGHNEDGEEYNDENKEDKETFIKSQEDINQLKGRVRWATLELITNVLVPRGSVPAVLNARQMSAEVRDMWWDGIWLRRYGRLLLHEYLHSRRSTERRLWNARGGRGGVWTDRGEWLTWDQVCGGEEVDAILFGGGN</sequence>
<gene>
    <name evidence="3" type="ORF">B0T17DRAFT_31528</name>
</gene>
<proteinExistence type="predicted"/>
<dbReference type="CDD" id="cd22997">
    <property type="entry name" value="GT_LH"/>
    <property type="match status" value="1"/>
</dbReference>
<keyword evidence="2" id="KW-0472">Membrane</keyword>
<accession>A0AA39XK32</accession>
<dbReference type="PANTHER" id="PTHR36587:SF2">
    <property type="entry name" value="EXPRESSION SITE-ASSOCIATED GENE 3 (ESAG3)-LIKE PROTEIN"/>
    <property type="match status" value="1"/>
</dbReference>
<keyword evidence="2" id="KW-1133">Transmembrane helix</keyword>
<dbReference type="EMBL" id="JAULSR010000001">
    <property type="protein sequence ID" value="KAK0635125.1"/>
    <property type="molecule type" value="Genomic_DNA"/>
</dbReference>
<keyword evidence="4" id="KW-1185">Reference proteome</keyword>
<evidence type="ECO:0000313" key="4">
    <source>
        <dbReference type="Proteomes" id="UP001174934"/>
    </source>
</evidence>
<dbReference type="AlphaFoldDB" id="A0AA39XK32"/>
<comment type="caution">
    <text evidence="3">The sequence shown here is derived from an EMBL/GenBank/DDBJ whole genome shotgun (WGS) entry which is preliminary data.</text>
</comment>
<feature type="region of interest" description="Disordered" evidence="1">
    <location>
        <begin position="451"/>
        <end position="479"/>
    </location>
</feature>
<reference evidence="3" key="1">
    <citation type="submission" date="2023-06" db="EMBL/GenBank/DDBJ databases">
        <title>Genome-scale phylogeny and comparative genomics of the fungal order Sordariales.</title>
        <authorList>
            <consortium name="Lawrence Berkeley National Laboratory"/>
            <person name="Hensen N."/>
            <person name="Bonometti L."/>
            <person name="Westerberg I."/>
            <person name="Brannstrom I.O."/>
            <person name="Guillou S."/>
            <person name="Cros-Aarteil S."/>
            <person name="Calhoun S."/>
            <person name="Haridas S."/>
            <person name="Kuo A."/>
            <person name="Mondo S."/>
            <person name="Pangilinan J."/>
            <person name="Riley R."/>
            <person name="LaButti K."/>
            <person name="Andreopoulos B."/>
            <person name="Lipzen A."/>
            <person name="Chen C."/>
            <person name="Yanf M."/>
            <person name="Daum C."/>
            <person name="Ng V."/>
            <person name="Clum A."/>
            <person name="Steindorff A."/>
            <person name="Ohm R."/>
            <person name="Martin F."/>
            <person name="Silar P."/>
            <person name="Natvig D."/>
            <person name="Lalanne C."/>
            <person name="Gautier V."/>
            <person name="Ament-velasquez S.L."/>
            <person name="Kruys A."/>
            <person name="Hutchinson M.I."/>
            <person name="Powell A.J."/>
            <person name="Barry K."/>
            <person name="Miller A.N."/>
            <person name="Grigoriev I.V."/>
            <person name="Debuchy R."/>
            <person name="Gladieux P."/>
            <person name="Thoren M.H."/>
            <person name="Johannesson H."/>
        </authorList>
    </citation>
    <scope>NUCLEOTIDE SEQUENCE</scope>
    <source>
        <strain evidence="3">SMH3391-2</strain>
    </source>
</reference>
<dbReference type="Proteomes" id="UP001174934">
    <property type="component" value="Unassembled WGS sequence"/>
</dbReference>
<evidence type="ECO:0000313" key="3">
    <source>
        <dbReference type="EMBL" id="KAK0635125.1"/>
    </source>
</evidence>
<name>A0AA39XK32_9PEZI</name>
<protein>
    <submittedName>
        <fullName evidence="3">Uncharacterized protein</fullName>
    </submittedName>
</protein>
<feature type="transmembrane region" description="Helical" evidence="2">
    <location>
        <begin position="48"/>
        <end position="70"/>
    </location>
</feature>